<reference evidence="4" key="1">
    <citation type="submission" date="2020-02" db="EMBL/GenBank/DDBJ databases">
        <authorList>
            <person name="Lichtner F.J."/>
        </authorList>
    </citation>
    <scope>NUCLEOTIDE SEQUENCE</scope>
    <source>
        <strain evidence="4">G10</strain>
    </source>
</reference>
<dbReference type="Proteomes" id="UP000701341">
    <property type="component" value="Unassembled WGS sequence"/>
</dbReference>
<feature type="compositionally biased region" description="Polar residues" evidence="2">
    <location>
        <begin position="531"/>
        <end position="542"/>
    </location>
</feature>
<evidence type="ECO:0000313" key="4">
    <source>
        <dbReference type="EMBL" id="KAF7528561.1"/>
    </source>
</evidence>
<dbReference type="EMBL" id="JAAOZQ010000010">
    <property type="protein sequence ID" value="KAF7528561.1"/>
    <property type="molecule type" value="Genomic_DNA"/>
</dbReference>
<dbReference type="GO" id="GO:0005737">
    <property type="term" value="C:cytoplasm"/>
    <property type="evidence" value="ECO:0007669"/>
    <property type="project" value="TreeGrafter"/>
</dbReference>
<feature type="domain" description="UDENN" evidence="3">
    <location>
        <begin position="9"/>
        <end position="460"/>
    </location>
</feature>
<feature type="compositionally biased region" description="Polar residues" evidence="2">
    <location>
        <begin position="643"/>
        <end position="662"/>
    </location>
</feature>
<protein>
    <recommendedName>
        <fullName evidence="3">UDENN domain-containing protein</fullName>
    </recommendedName>
</protein>
<evidence type="ECO:0000313" key="5">
    <source>
        <dbReference type="Proteomes" id="UP000701341"/>
    </source>
</evidence>
<feature type="compositionally biased region" description="Basic and acidic residues" evidence="2">
    <location>
        <begin position="519"/>
        <end position="530"/>
    </location>
</feature>
<evidence type="ECO:0000256" key="2">
    <source>
        <dbReference type="SAM" id="MobiDB-lite"/>
    </source>
</evidence>
<dbReference type="InterPro" id="IPR051731">
    <property type="entry name" value="DENND11/AVL9_GEFs"/>
</dbReference>
<dbReference type="PANTHER" id="PTHR31017">
    <property type="entry name" value="LATE SECRETORY PATHWAY PROTEIN AVL9-RELATED"/>
    <property type="match status" value="1"/>
</dbReference>
<comment type="similarity">
    <text evidence="1">Belongs to the AVL9 family.</text>
</comment>
<dbReference type="InterPro" id="IPR037516">
    <property type="entry name" value="Tripartite_DENN"/>
</dbReference>
<feature type="compositionally biased region" description="Polar residues" evidence="2">
    <location>
        <begin position="755"/>
        <end position="768"/>
    </location>
</feature>
<dbReference type="AlphaFoldDB" id="A0A9P5L0L7"/>
<name>A0A9P5L0L7_PENCR</name>
<evidence type="ECO:0000259" key="3">
    <source>
        <dbReference type="PROSITE" id="PS50211"/>
    </source>
</evidence>
<sequence>MAVQHKQDPIVLVIDFHHARGPEIEHCIADEGTDPATENDWSLLPFMALSDGAHLSTEEFSYFTLCRKAAPTIPETSLFGIACSRQIDSSLLINRSADVTRSTVQKAVVVVTDSPQRVGQLREKLSVVTSAWFAQRDFSDVDILKKFREGLVIALLNDGPKDQNLGKDIICSGLSLREMIHEFKFQTLVLFKALLLQPKMLFFGTRCERLCMIQFSLISLIPGLINSLQDCADPAFDTYSQTVEKPTSLKTSDRSSLLAYMGLPLQIFGKGSMFGPYTPLQLLDLLADDGTKSYVVGSTNSLLLQQKDRYSDILINLDEDSIVINSPSLRSALVLSAADRRWIDILTQIVNDTWDEEHPSQPKTLGFMGSEEFIRLQFEEYLLALLSSMKYHEELYPSDVGESGHRSRTQLQNLNIEGDPAIDFNTEFLNQWKTTSNYALFSRLTSDALLFSITEPRHPNAGGLTMEDVQRRLAQQVADLHLDERVREGREALNRHISTGQKKVSAAFTSFWSDIETMREAQRKRNEEKTASQSQRTSIDNETPTSPTPSSQDPADASWFAGRQRPSVDMTQAQASVTVASQKAGSYLSSWGSWASEKRREWQEKRVTSPNPNPTPNAELTSPSTPVLSVVTETAELDRGRRSSVQHNSEGNDSSEGGLTRSTSRRKRWSNILLRRDSGEFQRHDDVSTSDSVEAPFPKSPLSQGSPAYADDAEHKQTEDVLQDGKTARHDTVDADGFSSVALTPNEGLGLSLGTEETQTQKELTPSSGVEVDTRPKDSVTALPVKEEAHLVQSKDSSGTN</sequence>
<organism evidence="4 5">
    <name type="scientific">Penicillium crustosum</name>
    <name type="common">Blue mold fungus</name>
    <dbReference type="NCBI Taxonomy" id="36656"/>
    <lineage>
        <taxon>Eukaryota</taxon>
        <taxon>Fungi</taxon>
        <taxon>Dikarya</taxon>
        <taxon>Ascomycota</taxon>
        <taxon>Pezizomycotina</taxon>
        <taxon>Eurotiomycetes</taxon>
        <taxon>Eurotiomycetidae</taxon>
        <taxon>Eurotiales</taxon>
        <taxon>Aspergillaceae</taxon>
        <taxon>Penicillium</taxon>
    </lineage>
</organism>
<feature type="region of interest" description="Disordered" evidence="2">
    <location>
        <begin position="601"/>
        <end position="665"/>
    </location>
</feature>
<comment type="caution">
    <text evidence="4">The sequence shown here is derived from an EMBL/GenBank/DDBJ whole genome shotgun (WGS) entry which is preliminary data.</text>
</comment>
<dbReference type="Pfam" id="PF09794">
    <property type="entry name" value="Avl9"/>
    <property type="match status" value="1"/>
</dbReference>
<dbReference type="InterPro" id="IPR018307">
    <property type="entry name" value="ABL9/DENND6_dom"/>
</dbReference>
<feature type="compositionally biased region" description="Polar residues" evidence="2">
    <location>
        <begin position="616"/>
        <end position="627"/>
    </location>
</feature>
<dbReference type="PROSITE" id="PS50211">
    <property type="entry name" value="DENN"/>
    <property type="match status" value="1"/>
</dbReference>
<accession>A0A9P5L0L7</accession>
<proteinExistence type="inferred from homology"/>
<dbReference type="PANTHER" id="PTHR31017:SF1">
    <property type="entry name" value="LATE SECRETORY PATHWAY PROTEIN AVL9 HOMOLOG"/>
    <property type="match status" value="1"/>
</dbReference>
<feature type="region of interest" description="Disordered" evidence="2">
    <location>
        <begin position="680"/>
        <end position="801"/>
    </location>
</feature>
<evidence type="ECO:0000256" key="1">
    <source>
        <dbReference type="ARBA" id="ARBA00038178"/>
    </source>
</evidence>
<keyword evidence="5" id="KW-1185">Reference proteome</keyword>
<gene>
    <name evidence="4" type="ORF">PCG10_000406</name>
</gene>
<feature type="region of interest" description="Disordered" evidence="2">
    <location>
        <begin position="519"/>
        <end position="558"/>
    </location>
</feature>